<protein>
    <submittedName>
        <fullName evidence="2">Uncharacterized protein</fullName>
    </submittedName>
</protein>
<keyword evidence="3" id="KW-1185">Reference proteome</keyword>
<accession>B9RR84</accession>
<proteinExistence type="predicted"/>
<name>B9RR84_RICCO</name>
<organism evidence="2 3">
    <name type="scientific">Ricinus communis</name>
    <name type="common">Castor bean</name>
    <dbReference type="NCBI Taxonomy" id="3988"/>
    <lineage>
        <taxon>Eukaryota</taxon>
        <taxon>Viridiplantae</taxon>
        <taxon>Streptophyta</taxon>
        <taxon>Embryophyta</taxon>
        <taxon>Tracheophyta</taxon>
        <taxon>Spermatophyta</taxon>
        <taxon>Magnoliopsida</taxon>
        <taxon>eudicotyledons</taxon>
        <taxon>Gunneridae</taxon>
        <taxon>Pentapetalae</taxon>
        <taxon>rosids</taxon>
        <taxon>fabids</taxon>
        <taxon>Malpighiales</taxon>
        <taxon>Euphorbiaceae</taxon>
        <taxon>Acalyphoideae</taxon>
        <taxon>Acalypheae</taxon>
        <taxon>Ricinus</taxon>
    </lineage>
</organism>
<feature type="region of interest" description="Disordered" evidence="1">
    <location>
        <begin position="31"/>
        <end position="54"/>
    </location>
</feature>
<feature type="compositionally biased region" description="Polar residues" evidence="1">
    <location>
        <begin position="31"/>
        <end position="45"/>
    </location>
</feature>
<reference evidence="3" key="1">
    <citation type="journal article" date="2010" name="Nat. Biotechnol.">
        <title>Draft genome sequence of the oilseed species Ricinus communis.</title>
        <authorList>
            <person name="Chan A.P."/>
            <person name="Crabtree J."/>
            <person name="Zhao Q."/>
            <person name="Lorenzi H."/>
            <person name="Orvis J."/>
            <person name="Puiu D."/>
            <person name="Melake-Berhan A."/>
            <person name="Jones K.M."/>
            <person name="Redman J."/>
            <person name="Chen G."/>
            <person name="Cahoon E.B."/>
            <person name="Gedil M."/>
            <person name="Stanke M."/>
            <person name="Haas B.J."/>
            <person name="Wortman J.R."/>
            <person name="Fraser-Liggett C.M."/>
            <person name="Ravel J."/>
            <person name="Rabinowicz P.D."/>
        </authorList>
    </citation>
    <scope>NUCLEOTIDE SEQUENCE [LARGE SCALE GENOMIC DNA]</scope>
    <source>
        <strain evidence="3">cv. Hale</strain>
    </source>
</reference>
<dbReference type="EMBL" id="EQ973802">
    <property type="protein sequence ID" value="EEF46255.1"/>
    <property type="molecule type" value="Genomic_DNA"/>
</dbReference>
<evidence type="ECO:0000313" key="3">
    <source>
        <dbReference type="Proteomes" id="UP000008311"/>
    </source>
</evidence>
<dbReference type="InParanoid" id="B9RR84"/>
<sequence>MDNKPREHKRKSKEIPAIDIMDFQNEIVSLPTTSTATEIPQTNSSPPLLRRGRPRKIGKHTDIRTQIIRKETE</sequence>
<evidence type="ECO:0000256" key="1">
    <source>
        <dbReference type="SAM" id="MobiDB-lite"/>
    </source>
</evidence>
<dbReference type="Proteomes" id="UP000008311">
    <property type="component" value="Unassembled WGS sequence"/>
</dbReference>
<evidence type="ECO:0000313" key="2">
    <source>
        <dbReference type="EMBL" id="EEF46255.1"/>
    </source>
</evidence>
<dbReference type="AlphaFoldDB" id="B9RR84"/>
<gene>
    <name evidence="2" type="ORF">RCOM_0711280</name>
</gene>